<sequence length="312" mass="35942">MKTPVAFIIFNRPDTTKRVFEAIRQAKPPKLLVIADGPRADRPGEAEKCAATRAIIEGVDWECEVLTNYSDVNLGCKIRVSSGLDWVFETVEEAIILEDDCLPHSTFFPFCEELLEKYRTDSRIMQICGTNLLKDLVNIDDSFYFSKYGPIWGWASWRRAWQYYDVDMKLWKEVRDGKFYLDFCLSQAEVTGRLDLYDKLKANKIDTWDYQWGFAKMINSGLSITPNVNLISNIGFREDGTHVTDENSPLANLPIYSIEFPLKHPLFVLRNIQADTIYSKQAFSRKSIINSSIRKLRNLLPIISRLKGVKNS</sequence>
<accession>A0ABT5AEL6</accession>
<dbReference type="Gene3D" id="3.90.550.10">
    <property type="entry name" value="Spore Coat Polysaccharide Biosynthesis Protein SpsA, Chain A"/>
    <property type="match status" value="1"/>
</dbReference>
<dbReference type="EMBL" id="JAQMUC010000041">
    <property type="protein sequence ID" value="MDB9535740.1"/>
    <property type="molecule type" value="Genomic_DNA"/>
</dbReference>
<reference evidence="1 2" key="1">
    <citation type="submission" date="2023-01" db="EMBL/GenBank/DDBJ databases">
        <title>Genomes from the Australian National Cyanobacteria Reference Collection.</title>
        <authorList>
            <person name="Willis A."/>
            <person name="Lee E.M.F."/>
        </authorList>
    </citation>
    <scope>NUCLEOTIDE SEQUENCE [LARGE SCALE GENOMIC DNA]</scope>
    <source>
        <strain evidence="1 2">CS-1226</strain>
    </source>
</reference>
<dbReference type="InterPro" id="IPR029044">
    <property type="entry name" value="Nucleotide-diphossugar_trans"/>
</dbReference>
<dbReference type="Proteomes" id="UP001211249">
    <property type="component" value="Unassembled WGS sequence"/>
</dbReference>
<evidence type="ECO:0000313" key="2">
    <source>
        <dbReference type="Proteomes" id="UP001211249"/>
    </source>
</evidence>
<comment type="caution">
    <text evidence="1">The sequence shown here is derived from an EMBL/GenBank/DDBJ whole genome shotgun (WGS) entry which is preliminary data.</text>
</comment>
<dbReference type="RefSeq" id="WP_271795633.1">
    <property type="nucleotide sequence ID" value="NZ_JAQMUC010000041.1"/>
</dbReference>
<keyword evidence="2" id="KW-1185">Reference proteome</keyword>
<organism evidence="1 2">
    <name type="scientific">Dolichospermum planctonicum CS-1226</name>
    <dbReference type="NCBI Taxonomy" id="3021751"/>
    <lineage>
        <taxon>Bacteria</taxon>
        <taxon>Bacillati</taxon>
        <taxon>Cyanobacteriota</taxon>
        <taxon>Cyanophyceae</taxon>
        <taxon>Nostocales</taxon>
        <taxon>Aphanizomenonaceae</taxon>
        <taxon>Dolichospermum</taxon>
        <taxon>Dolichospermum planctonicum</taxon>
    </lineage>
</organism>
<gene>
    <name evidence="1" type="ORF">PN451_07790</name>
</gene>
<proteinExistence type="predicted"/>
<name>A0ABT5AEL6_9CYAN</name>
<protein>
    <submittedName>
        <fullName evidence="1">Glycosyltransferase family 2 protein</fullName>
    </submittedName>
</protein>
<dbReference type="SUPFAM" id="SSF53448">
    <property type="entry name" value="Nucleotide-diphospho-sugar transferases"/>
    <property type="match status" value="1"/>
</dbReference>
<evidence type="ECO:0000313" key="1">
    <source>
        <dbReference type="EMBL" id="MDB9535740.1"/>
    </source>
</evidence>